<comment type="caution">
    <text evidence="3">The sequence shown here is derived from an EMBL/GenBank/DDBJ whole genome shotgun (WGS) entry which is preliminary data.</text>
</comment>
<reference evidence="3" key="1">
    <citation type="journal article" date="2020" name="mSystems">
        <title>Genome- and Community-Level Interaction Insights into Carbon Utilization and Element Cycling Functions of Hydrothermarchaeota in Hydrothermal Sediment.</title>
        <authorList>
            <person name="Zhou Z."/>
            <person name="Liu Y."/>
            <person name="Xu W."/>
            <person name="Pan J."/>
            <person name="Luo Z.H."/>
            <person name="Li M."/>
        </authorList>
    </citation>
    <scope>NUCLEOTIDE SEQUENCE [LARGE SCALE GENOMIC DNA]</scope>
    <source>
        <strain evidence="3">HyVt-535</strain>
    </source>
</reference>
<accession>A0A7C5NB41</accession>
<dbReference type="InterPro" id="IPR000286">
    <property type="entry name" value="HDACs"/>
</dbReference>
<dbReference type="Pfam" id="PF00850">
    <property type="entry name" value="Hist_deacetyl"/>
    <property type="match status" value="1"/>
</dbReference>
<protein>
    <submittedName>
        <fullName evidence="3">Acetoin utilization protein AcuC</fullName>
    </submittedName>
</protein>
<comment type="similarity">
    <text evidence="1">Belongs to the histone deacetylase family.</text>
</comment>
<dbReference type="EMBL" id="DROM01000449">
    <property type="protein sequence ID" value="HHH14067.1"/>
    <property type="molecule type" value="Genomic_DNA"/>
</dbReference>
<dbReference type="InterPro" id="IPR023801">
    <property type="entry name" value="His_deacetylse_dom"/>
</dbReference>
<dbReference type="PRINTS" id="PR01270">
    <property type="entry name" value="HDASUPER"/>
</dbReference>
<feature type="domain" description="Histone deacetylase" evidence="2">
    <location>
        <begin position="21"/>
        <end position="305"/>
    </location>
</feature>
<dbReference type="PANTHER" id="PTHR10625:SF10">
    <property type="entry name" value="HISTONE DEACETYLASE HDAC1"/>
    <property type="match status" value="1"/>
</dbReference>
<sequence length="326" mass="34777">MDATWVYLGEELARYGFGEGHPFGNDRMAAFEREFLRRKLDRRVELRQPVAGSPGLLLLFHTPRYLALLEEKSRTGSGFLDQGDTPAFRGIREAALTVAGTVCDAVEALVEGRCAHAFVPIAGLHHARRDGAAGFCAINDCGIAIEYLRQRCGVGRVGYVDIDAHHGDGVFYAFEADPEVIFVDFHEDGRFLYPGTGSATETGRGAGAGRKMNVPLPPEANDELFGKLWPRAEAFLRRHRPEFLILQAGADSIAGDPITHLALSPATHAGVARSLAEMGVPLLILGGGGYDRRNLANAWCAVLEAVTTLPAGPGPASTGGNAGSGS</sequence>
<name>A0A7C5NB41_9GAMM</name>
<evidence type="ECO:0000313" key="3">
    <source>
        <dbReference type="EMBL" id="HHH14067.1"/>
    </source>
</evidence>
<organism evidence="3">
    <name type="scientific">Thiolapillus brandeum</name>
    <dbReference type="NCBI Taxonomy" id="1076588"/>
    <lineage>
        <taxon>Bacteria</taxon>
        <taxon>Pseudomonadati</taxon>
        <taxon>Pseudomonadota</taxon>
        <taxon>Gammaproteobacteria</taxon>
        <taxon>Chromatiales</taxon>
        <taxon>Sedimenticolaceae</taxon>
        <taxon>Thiolapillus</taxon>
    </lineage>
</organism>
<dbReference type="GO" id="GO:0004407">
    <property type="term" value="F:histone deacetylase activity"/>
    <property type="evidence" value="ECO:0007669"/>
    <property type="project" value="TreeGrafter"/>
</dbReference>
<proteinExistence type="inferred from homology"/>
<dbReference type="SUPFAM" id="SSF52768">
    <property type="entry name" value="Arginase/deacetylase"/>
    <property type="match status" value="1"/>
</dbReference>
<dbReference type="InterPro" id="IPR023696">
    <property type="entry name" value="Ureohydrolase_dom_sf"/>
</dbReference>
<dbReference type="Gene3D" id="3.40.800.20">
    <property type="entry name" value="Histone deacetylase domain"/>
    <property type="match status" value="1"/>
</dbReference>
<evidence type="ECO:0000256" key="1">
    <source>
        <dbReference type="ARBA" id="ARBA00005947"/>
    </source>
</evidence>
<dbReference type="AlphaFoldDB" id="A0A7C5NB41"/>
<dbReference type="PANTHER" id="PTHR10625">
    <property type="entry name" value="HISTONE DEACETYLASE HDAC1-RELATED"/>
    <property type="match status" value="1"/>
</dbReference>
<dbReference type="GO" id="GO:0040029">
    <property type="term" value="P:epigenetic regulation of gene expression"/>
    <property type="evidence" value="ECO:0007669"/>
    <property type="project" value="TreeGrafter"/>
</dbReference>
<dbReference type="Proteomes" id="UP000886100">
    <property type="component" value="Unassembled WGS sequence"/>
</dbReference>
<gene>
    <name evidence="3" type="ORF">ENJ98_07500</name>
</gene>
<evidence type="ECO:0000259" key="2">
    <source>
        <dbReference type="Pfam" id="PF00850"/>
    </source>
</evidence>
<dbReference type="InterPro" id="IPR037138">
    <property type="entry name" value="His_deacetylse_dom_sf"/>
</dbReference>